<dbReference type="RefSeq" id="WP_056999395.1">
    <property type="nucleotide sequence ID" value="NZ_CAJGUR010000056.1"/>
</dbReference>
<proteinExistence type="predicted"/>
<reference evidence="2" key="1">
    <citation type="submission" date="2023-08" db="EMBL/GenBank/DDBJ databases">
        <title>Genomic characterization of piscicolin 126 produced by Carnobacterium maltaromaticum CM22 strain isolated from salmon (Salmo salar).</title>
        <authorList>
            <person name="Gonzalez-Gragera E."/>
            <person name="Garcia-Lopez J.D."/>
            <person name="Teso-Perez C."/>
            <person name="Gimenez-Hernandez I."/>
            <person name="Peralta-Sanchez J.M."/>
            <person name="Valdivia E."/>
            <person name="Montalban-Lopez M."/>
            <person name="Martin-Platero A.M."/>
            <person name="Banos A."/>
            <person name="Martinez-Bueno M."/>
        </authorList>
    </citation>
    <scope>NUCLEOTIDE SEQUENCE</scope>
    <source>
        <strain evidence="2">CM22</strain>
    </source>
</reference>
<evidence type="ECO:0000256" key="1">
    <source>
        <dbReference type="SAM" id="MobiDB-lite"/>
    </source>
</evidence>
<dbReference type="EMBL" id="JAVBVO010000003">
    <property type="protein sequence ID" value="MDZ5758977.1"/>
    <property type="molecule type" value="Genomic_DNA"/>
</dbReference>
<evidence type="ECO:0000313" key="3">
    <source>
        <dbReference type="Proteomes" id="UP001290462"/>
    </source>
</evidence>
<dbReference type="AlphaFoldDB" id="A0AAW9JR90"/>
<feature type="compositionally biased region" description="Acidic residues" evidence="1">
    <location>
        <begin position="79"/>
        <end position="89"/>
    </location>
</feature>
<sequence length="152" mass="17164">MDKKETYKLTNKLLLISCLVTFYLFYTEIVQADEPKQPNETISQSYDPLDPAILIEPVLIEEDDDLNLTISFEDSDELEELENIPDGTEEYLVSSERRKEKQGNQPLNQPDAIVVGNDSGGSGKDPKETSYLAELCFQLSGTVLFGTRYNEC</sequence>
<accession>A0AAW9JR90</accession>
<comment type="caution">
    <text evidence="2">The sequence shown here is derived from an EMBL/GenBank/DDBJ whole genome shotgun (WGS) entry which is preliminary data.</text>
</comment>
<organism evidence="2 3">
    <name type="scientific">Carnobacterium maltaromaticum</name>
    <name type="common">Carnobacterium piscicola</name>
    <dbReference type="NCBI Taxonomy" id="2751"/>
    <lineage>
        <taxon>Bacteria</taxon>
        <taxon>Bacillati</taxon>
        <taxon>Bacillota</taxon>
        <taxon>Bacilli</taxon>
        <taxon>Lactobacillales</taxon>
        <taxon>Carnobacteriaceae</taxon>
        <taxon>Carnobacterium</taxon>
    </lineage>
</organism>
<evidence type="ECO:0000313" key="2">
    <source>
        <dbReference type="EMBL" id="MDZ5758977.1"/>
    </source>
</evidence>
<feature type="region of interest" description="Disordered" evidence="1">
    <location>
        <begin position="79"/>
        <end position="127"/>
    </location>
</feature>
<gene>
    <name evidence="2" type="ORF">RAK27_09945</name>
</gene>
<dbReference type="Proteomes" id="UP001290462">
    <property type="component" value="Unassembled WGS sequence"/>
</dbReference>
<protein>
    <submittedName>
        <fullName evidence="2">Uncharacterized protein</fullName>
    </submittedName>
</protein>
<name>A0AAW9JR90_CARML</name>